<organism evidence="2">
    <name type="scientific">Guillardia theta (strain CCMP2712)</name>
    <name type="common">Cryptophyte</name>
    <dbReference type="NCBI Taxonomy" id="905079"/>
    <lineage>
        <taxon>Eukaryota</taxon>
        <taxon>Cryptophyceae</taxon>
        <taxon>Pyrenomonadales</taxon>
        <taxon>Geminigeraceae</taxon>
        <taxon>Guillardia</taxon>
    </lineage>
</organism>
<sequence length="1146" mass="129141">MQGADGSRVAIIGSGISGLAAAWLMQKSGWKVTLYEAEDYFGGHTLTDETIPGVPVDLGFQVFNRTTYGHFEQFLEALGVDSEESDMSFALSVDDGKVEWGSHNLSTIFAQRRNLVSPKFLLMIRDVLRFGKEAPKVLVEEQYADMTLGEYLKKEGYSEGFTYWYLLPMCAAVWSVSNKQCMEFSIRVMIRFWVNHHLLELIERPKWRVVKDRSRSYVRKVVEILQDARSSCAVRSVVRKGDKVEVRDEQGKCEEFDHVIFATHSDVTMKILGGDISKEEEAILKGIPYAENDVYLHRDPSLMPRERKVWASWNCLDMTELNKDAPSDRAVCVSYWVNSLQRLPEGTGDLFVTLNPPHAPAEEKTVKHLKLSHPVFSGASKKSQETLDKIQGVKRTWFCGAWCGYGFHEDGMKSAVNVVEKMGGMIPWVPRPTSPYMPLLTRFVCSSVHRFAGRAIKRGSLRLIMPNGTEVVYGNPEQKYVEEEGGDEKKGRREVYHSRVRVFDCKFFHRIAKDTDIGLGESYMNGEFEPDDLTNFLNVLTQNVEEFNSLQKSLGVLNWIGTQVQTMAHMARANTVEGSLKNINEHYDLGNDMYRLFLDETWMYSSGVFNSPQDTLYQSQLNKLDLILDKLELNSGHHIFEIGCGWGGFAIRAVERFGCRVTGITISEEQFSYATAKVEERGMSDRITILFCDYRKLPAELLGKFDRLVSIEMIEAVGHENLGEYFGVIEQLLVPGGKAVIQAITYKDEHYMEYCRCSDFIRRHIFPGGHLPSMGAMLGATRNSSLFCQHVEDIGLHYARTLKMWHENWTGAEDKIKKLGYSDEFYRKWRFYFSYCEAGFQLQFIHNYQIVWCKSPVSLARTSRAAASSSSPFSFSALDTNTMSMVWCFVAGFAGGKYINTLWLVPIMSVLFLLLSLSCGFFSSMAAGRIYTDLDDAKQRQWARSVVSGVYSLLTVLLLLVGFFVSSFSNPFRSDAGQVCNLLLSMTCGFSIWSLFDGIKNRANVRSSARSGVAGSTIALCCGVICLAKQLLVPYICLTLLSEVHSLLMHALDIAQLALLSSPLLEKLHWGSLGLFRIAGHALLTVKVYSDRGSFPNSLLFLVALSGMLVLNGLNLRLLVDLVLHPIGHRLARSAPPETARKVKNE</sequence>
<dbReference type="GeneID" id="17294412"/>
<keyword evidence="1" id="KW-0812">Transmembrane</keyword>
<accession>L1IP77</accession>
<dbReference type="Gene3D" id="3.50.50.60">
    <property type="entry name" value="FAD/NAD(P)-binding domain"/>
    <property type="match status" value="1"/>
</dbReference>
<dbReference type="PANTHER" id="PTHR43667:SF2">
    <property type="entry name" value="FATTY ACID C-METHYL TRANSFERASE"/>
    <property type="match status" value="1"/>
</dbReference>
<keyword evidence="4" id="KW-1185">Reference proteome</keyword>
<dbReference type="EnsemblProtists" id="EKX37689">
    <property type="protein sequence ID" value="EKX37689"/>
    <property type="gene ID" value="GUITHDRAFT_165417"/>
</dbReference>
<dbReference type="PaxDb" id="55529-EKX37689"/>
<dbReference type="EMBL" id="JH993056">
    <property type="protein sequence ID" value="EKX37689.1"/>
    <property type="molecule type" value="Genomic_DNA"/>
</dbReference>
<name>L1IP77_GUITC</name>
<dbReference type="Gene3D" id="3.40.50.150">
    <property type="entry name" value="Vaccinia Virus protein VP39"/>
    <property type="match status" value="1"/>
</dbReference>
<evidence type="ECO:0000313" key="3">
    <source>
        <dbReference type="EnsemblProtists" id="EKX37689"/>
    </source>
</evidence>
<evidence type="ECO:0000313" key="4">
    <source>
        <dbReference type="Proteomes" id="UP000011087"/>
    </source>
</evidence>
<feature type="transmembrane region" description="Helical" evidence="1">
    <location>
        <begin position="1017"/>
        <end position="1041"/>
    </location>
</feature>
<dbReference type="OMA" id="RSHCYVK"/>
<feature type="transmembrane region" description="Helical" evidence="1">
    <location>
        <begin position="976"/>
        <end position="996"/>
    </location>
</feature>
<dbReference type="SUPFAM" id="SSF51905">
    <property type="entry name" value="FAD/NAD(P)-binding domain"/>
    <property type="match status" value="1"/>
</dbReference>
<feature type="transmembrane region" description="Helical" evidence="1">
    <location>
        <begin position="902"/>
        <end position="922"/>
    </location>
</feature>
<dbReference type="InterPro" id="IPR050723">
    <property type="entry name" value="CFA/CMAS"/>
</dbReference>
<dbReference type="HOGENOM" id="CLU_008662_0_0_1"/>
<dbReference type="InterPro" id="IPR029063">
    <property type="entry name" value="SAM-dependent_MTases_sf"/>
</dbReference>
<protein>
    <recommendedName>
        <fullName evidence="5">Amine oxidase domain-containing protein</fullName>
    </recommendedName>
</protein>
<dbReference type="AlphaFoldDB" id="L1IP77"/>
<proteinExistence type="predicted"/>
<feature type="transmembrane region" description="Helical" evidence="1">
    <location>
        <begin position="942"/>
        <end position="964"/>
    </location>
</feature>
<reference evidence="4" key="2">
    <citation type="submission" date="2012-11" db="EMBL/GenBank/DDBJ databases">
        <authorList>
            <person name="Kuo A."/>
            <person name="Curtis B.A."/>
            <person name="Tanifuji G."/>
            <person name="Burki F."/>
            <person name="Gruber A."/>
            <person name="Irimia M."/>
            <person name="Maruyama S."/>
            <person name="Arias M.C."/>
            <person name="Ball S.G."/>
            <person name="Gile G.H."/>
            <person name="Hirakawa Y."/>
            <person name="Hopkins J.F."/>
            <person name="Rensing S.A."/>
            <person name="Schmutz J."/>
            <person name="Symeonidi A."/>
            <person name="Elias M."/>
            <person name="Eveleigh R.J."/>
            <person name="Herman E.K."/>
            <person name="Klute M.J."/>
            <person name="Nakayama T."/>
            <person name="Obornik M."/>
            <person name="Reyes-Prieto A."/>
            <person name="Armbrust E.V."/>
            <person name="Aves S.J."/>
            <person name="Beiko R.G."/>
            <person name="Coutinho P."/>
            <person name="Dacks J.B."/>
            <person name="Durnford D.G."/>
            <person name="Fast N.M."/>
            <person name="Green B.R."/>
            <person name="Grisdale C."/>
            <person name="Hempe F."/>
            <person name="Henrissat B."/>
            <person name="Hoppner M.P."/>
            <person name="Ishida K.-I."/>
            <person name="Kim E."/>
            <person name="Koreny L."/>
            <person name="Kroth P.G."/>
            <person name="Liu Y."/>
            <person name="Malik S.-B."/>
            <person name="Maier U.G."/>
            <person name="McRose D."/>
            <person name="Mock T."/>
            <person name="Neilson J.A."/>
            <person name="Onodera N.T."/>
            <person name="Poole A.M."/>
            <person name="Pritham E.J."/>
            <person name="Richards T.A."/>
            <person name="Rocap G."/>
            <person name="Roy S.W."/>
            <person name="Sarai C."/>
            <person name="Schaack S."/>
            <person name="Shirato S."/>
            <person name="Slamovits C.H."/>
            <person name="Spencer D.F."/>
            <person name="Suzuki S."/>
            <person name="Worden A.Z."/>
            <person name="Zauner S."/>
            <person name="Barry K."/>
            <person name="Bell C."/>
            <person name="Bharti A.K."/>
            <person name="Crow J.A."/>
            <person name="Grimwood J."/>
            <person name="Kramer R."/>
            <person name="Lindquist E."/>
            <person name="Lucas S."/>
            <person name="Salamov A."/>
            <person name="McFadden G.I."/>
            <person name="Lane C.E."/>
            <person name="Keeling P.J."/>
            <person name="Gray M.W."/>
            <person name="Grigoriev I.V."/>
            <person name="Archibald J.M."/>
        </authorList>
    </citation>
    <scope>NUCLEOTIDE SEQUENCE</scope>
    <source>
        <strain evidence="4">CCMP2712</strain>
    </source>
</reference>
<keyword evidence="1" id="KW-0472">Membrane</keyword>
<dbReference type="OrthoDB" id="5977668at2759"/>
<dbReference type="Pfam" id="PF13450">
    <property type="entry name" value="NAD_binding_8"/>
    <property type="match status" value="1"/>
</dbReference>
<keyword evidence="1" id="KW-1133">Transmembrane helix</keyword>
<reference evidence="3" key="3">
    <citation type="submission" date="2015-06" db="UniProtKB">
        <authorList>
            <consortium name="EnsemblProtists"/>
        </authorList>
    </citation>
    <scope>IDENTIFICATION</scope>
</reference>
<dbReference type="eggNOG" id="ENOG502QSMW">
    <property type="taxonomic scope" value="Eukaryota"/>
</dbReference>
<dbReference type="KEGG" id="gtt:GUITHDRAFT_165417"/>
<dbReference type="SUPFAM" id="SSF53335">
    <property type="entry name" value="S-adenosyl-L-methionine-dependent methyltransferases"/>
    <property type="match status" value="1"/>
</dbReference>
<dbReference type="Proteomes" id="UP000011087">
    <property type="component" value="Unassembled WGS sequence"/>
</dbReference>
<evidence type="ECO:0000256" key="1">
    <source>
        <dbReference type="SAM" id="Phobius"/>
    </source>
</evidence>
<feature type="transmembrane region" description="Helical" evidence="1">
    <location>
        <begin position="1098"/>
        <end position="1120"/>
    </location>
</feature>
<evidence type="ECO:0000313" key="2">
    <source>
        <dbReference type="EMBL" id="EKX37689.1"/>
    </source>
</evidence>
<dbReference type="CDD" id="cd02440">
    <property type="entry name" value="AdoMet_MTases"/>
    <property type="match status" value="1"/>
</dbReference>
<dbReference type="STRING" id="905079.L1IP77"/>
<dbReference type="Pfam" id="PF02353">
    <property type="entry name" value="CMAS"/>
    <property type="match status" value="1"/>
</dbReference>
<evidence type="ECO:0008006" key="5">
    <source>
        <dbReference type="Google" id="ProtNLM"/>
    </source>
</evidence>
<gene>
    <name evidence="2" type="ORF">GUITHDRAFT_165417</name>
</gene>
<reference evidence="2 4" key="1">
    <citation type="journal article" date="2012" name="Nature">
        <title>Algal genomes reveal evolutionary mosaicism and the fate of nucleomorphs.</title>
        <authorList>
            <consortium name="DOE Joint Genome Institute"/>
            <person name="Curtis B.A."/>
            <person name="Tanifuji G."/>
            <person name="Burki F."/>
            <person name="Gruber A."/>
            <person name="Irimia M."/>
            <person name="Maruyama S."/>
            <person name="Arias M.C."/>
            <person name="Ball S.G."/>
            <person name="Gile G.H."/>
            <person name="Hirakawa Y."/>
            <person name="Hopkins J.F."/>
            <person name="Kuo A."/>
            <person name="Rensing S.A."/>
            <person name="Schmutz J."/>
            <person name="Symeonidi A."/>
            <person name="Elias M."/>
            <person name="Eveleigh R.J."/>
            <person name="Herman E.K."/>
            <person name="Klute M.J."/>
            <person name="Nakayama T."/>
            <person name="Obornik M."/>
            <person name="Reyes-Prieto A."/>
            <person name="Armbrust E.V."/>
            <person name="Aves S.J."/>
            <person name="Beiko R.G."/>
            <person name="Coutinho P."/>
            <person name="Dacks J.B."/>
            <person name="Durnford D.G."/>
            <person name="Fast N.M."/>
            <person name="Green B.R."/>
            <person name="Grisdale C.J."/>
            <person name="Hempel F."/>
            <person name="Henrissat B."/>
            <person name="Hoppner M.P."/>
            <person name="Ishida K."/>
            <person name="Kim E."/>
            <person name="Koreny L."/>
            <person name="Kroth P.G."/>
            <person name="Liu Y."/>
            <person name="Malik S.B."/>
            <person name="Maier U.G."/>
            <person name="McRose D."/>
            <person name="Mock T."/>
            <person name="Neilson J.A."/>
            <person name="Onodera N.T."/>
            <person name="Poole A.M."/>
            <person name="Pritham E.J."/>
            <person name="Richards T.A."/>
            <person name="Rocap G."/>
            <person name="Roy S.W."/>
            <person name="Sarai C."/>
            <person name="Schaack S."/>
            <person name="Shirato S."/>
            <person name="Slamovits C.H."/>
            <person name="Spencer D.F."/>
            <person name="Suzuki S."/>
            <person name="Worden A.Z."/>
            <person name="Zauner S."/>
            <person name="Barry K."/>
            <person name="Bell C."/>
            <person name="Bharti A.K."/>
            <person name="Crow J.A."/>
            <person name="Grimwood J."/>
            <person name="Kramer R."/>
            <person name="Lindquist E."/>
            <person name="Lucas S."/>
            <person name="Salamov A."/>
            <person name="McFadden G.I."/>
            <person name="Lane C.E."/>
            <person name="Keeling P.J."/>
            <person name="Gray M.W."/>
            <person name="Grigoriev I.V."/>
            <person name="Archibald J.M."/>
        </authorList>
    </citation>
    <scope>NUCLEOTIDE SEQUENCE</scope>
    <source>
        <strain evidence="2 4">CCMP2712</strain>
    </source>
</reference>
<dbReference type="RefSeq" id="XP_005824669.1">
    <property type="nucleotide sequence ID" value="XM_005824612.1"/>
</dbReference>
<dbReference type="PANTHER" id="PTHR43667">
    <property type="entry name" value="CYCLOPROPANE-FATTY-ACYL-PHOSPHOLIPID SYNTHASE"/>
    <property type="match status" value="1"/>
</dbReference>
<dbReference type="InterPro" id="IPR036188">
    <property type="entry name" value="FAD/NAD-bd_sf"/>
</dbReference>